<organism evidence="1 2">
    <name type="scientific">Desulfosporosinus nitroreducens</name>
    <dbReference type="NCBI Taxonomy" id="2018668"/>
    <lineage>
        <taxon>Bacteria</taxon>
        <taxon>Bacillati</taxon>
        <taxon>Bacillota</taxon>
        <taxon>Clostridia</taxon>
        <taxon>Eubacteriales</taxon>
        <taxon>Desulfitobacteriaceae</taxon>
        <taxon>Desulfosporosinus</taxon>
    </lineage>
</organism>
<comment type="caution">
    <text evidence="1">The sequence shown here is derived from an EMBL/GenBank/DDBJ whole genome shotgun (WGS) entry which is preliminary data.</text>
</comment>
<gene>
    <name evidence="1" type="ORF">M8H41_25185</name>
</gene>
<keyword evidence="2" id="KW-1185">Reference proteome</keyword>
<dbReference type="EMBL" id="JAMJEV010000051">
    <property type="protein sequence ID" value="MDO0826076.1"/>
    <property type="molecule type" value="Genomic_DNA"/>
</dbReference>
<protein>
    <submittedName>
        <fullName evidence="1">Uncharacterized protein</fullName>
    </submittedName>
</protein>
<sequence length="185" mass="20824">MKIGRKISLLLSITLLSLVVTCIPVFAAYYVNDVKVSSLNIRTGGGINYPIIGQEPYDADILDNWSDIYTSADGYRWNRVYYPVSSDGQYNSSRVGWAVTTVVSTGEKWTETCSNVKVNQSMYFYLSYNLTSPTQLHTSGEYVTKASTDLYLSYQPNYLNAWRLNEYNTPGYVYGNGWYLNAGPG</sequence>
<evidence type="ECO:0000313" key="2">
    <source>
        <dbReference type="Proteomes" id="UP001176021"/>
    </source>
</evidence>
<proteinExistence type="predicted"/>
<dbReference type="Proteomes" id="UP001176021">
    <property type="component" value="Unassembled WGS sequence"/>
</dbReference>
<dbReference type="RefSeq" id="WP_252473846.1">
    <property type="nucleotide sequence ID" value="NZ_JAMHFY010000059.1"/>
</dbReference>
<accession>A0ABT8QXJ5</accession>
<reference evidence="1" key="1">
    <citation type="submission" date="2022-05" db="EMBL/GenBank/DDBJ databases">
        <title>Expanded diversity of anoxic marine methylotrophy in a Black Sea sulfate reducing microorganism.</title>
        <authorList>
            <person name="Fischer P.Q."/>
            <person name="Stams A.J.M."/>
            <person name="Villanueva L."/>
            <person name="Sousa D.Z."/>
        </authorList>
    </citation>
    <scope>NUCLEOTIDE SEQUENCE</scope>
    <source>
        <strain evidence="1">P130</strain>
    </source>
</reference>
<name>A0ABT8QXJ5_9FIRM</name>
<evidence type="ECO:0000313" key="1">
    <source>
        <dbReference type="EMBL" id="MDO0826076.1"/>
    </source>
</evidence>